<dbReference type="EMBL" id="JAUSRE010000010">
    <property type="protein sequence ID" value="MDP9888633.1"/>
    <property type="molecule type" value="Genomic_DNA"/>
</dbReference>
<proteinExistence type="predicted"/>
<dbReference type="RefSeq" id="WP_307307879.1">
    <property type="nucleotide sequence ID" value="NZ_JAUSRE010000010.1"/>
</dbReference>
<comment type="caution">
    <text evidence="1">The sequence shown here is derived from an EMBL/GenBank/DDBJ whole genome shotgun (WGS) entry which is preliminary data.</text>
</comment>
<keyword evidence="2" id="KW-1185">Reference proteome</keyword>
<evidence type="ECO:0000313" key="1">
    <source>
        <dbReference type="EMBL" id="MDP9888633.1"/>
    </source>
</evidence>
<sequence length="49" mass="5412">MPDSFLQYGAMSKQRTKKSVALAYKRANEMGVLVQEEPGRGYHPADSAP</sequence>
<dbReference type="Proteomes" id="UP001226577">
    <property type="component" value="Unassembled WGS sequence"/>
</dbReference>
<protein>
    <submittedName>
        <fullName evidence="1">Uncharacterized protein</fullName>
    </submittedName>
</protein>
<accession>A0ABT9RTQ7</accession>
<gene>
    <name evidence="1" type="ORF">J2X98_002226</name>
</gene>
<reference evidence="1 2" key="1">
    <citation type="submission" date="2023-07" db="EMBL/GenBank/DDBJ databases">
        <title>Sorghum-associated microbial communities from plants grown in Nebraska, USA.</title>
        <authorList>
            <person name="Schachtman D."/>
        </authorList>
    </citation>
    <scope>NUCLEOTIDE SEQUENCE [LARGE SCALE GENOMIC DNA]</scope>
    <source>
        <strain evidence="1 2">CC222</strain>
    </source>
</reference>
<evidence type="ECO:0000313" key="2">
    <source>
        <dbReference type="Proteomes" id="UP001226577"/>
    </source>
</evidence>
<organism evidence="1 2">
    <name type="scientific">Pseudarthrobacter enclensis</name>
    <dbReference type="NCBI Taxonomy" id="993070"/>
    <lineage>
        <taxon>Bacteria</taxon>
        <taxon>Bacillati</taxon>
        <taxon>Actinomycetota</taxon>
        <taxon>Actinomycetes</taxon>
        <taxon>Micrococcales</taxon>
        <taxon>Micrococcaceae</taxon>
        <taxon>Pseudarthrobacter</taxon>
    </lineage>
</organism>
<name>A0ABT9RTQ7_9MICC</name>